<reference evidence="2 3" key="1">
    <citation type="submission" date="2017-01" db="EMBL/GenBank/DDBJ databases">
        <title>The complete genome sequence of a sulfur-oxidizing marine bacterium Thioclava sp. 25B10_4T.</title>
        <authorList>
            <person name="Liu Y."/>
            <person name="Lai Q."/>
            <person name="Shao Z."/>
        </authorList>
    </citation>
    <scope>NUCLEOTIDE SEQUENCE [LARGE SCALE GENOMIC DNA]</scope>
    <source>
        <strain evidence="2 3">25B10_4</strain>
    </source>
</reference>
<dbReference type="EMBL" id="CP019437">
    <property type="protein sequence ID" value="AQS48744.1"/>
    <property type="molecule type" value="Genomic_DNA"/>
</dbReference>
<proteinExistence type="predicted"/>
<evidence type="ECO:0000313" key="2">
    <source>
        <dbReference type="EMBL" id="AQS48744.1"/>
    </source>
</evidence>
<dbReference type="Proteomes" id="UP000185622">
    <property type="component" value="Chromosome"/>
</dbReference>
<evidence type="ECO:0000256" key="1">
    <source>
        <dbReference type="SAM" id="Coils"/>
    </source>
</evidence>
<evidence type="ECO:0000313" key="3">
    <source>
        <dbReference type="Proteomes" id="UP000185622"/>
    </source>
</evidence>
<protein>
    <submittedName>
        <fullName evidence="2">Uncharacterized protein</fullName>
    </submittedName>
</protein>
<feature type="coiled-coil region" evidence="1">
    <location>
        <begin position="47"/>
        <end position="74"/>
    </location>
</feature>
<keyword evidence="1" id="KW-0175">Coiled coil</keyword>
<name>A0ABM6IJ53_9RHOB</name>
<sequence length="133" mass="14772">MEMFMPEEPNADSKLMEQFIENATPKLLEALTEHVSKQVEESISGLKDASQKMLDEIKDQKRAAAAQAAQDKAEADRLKAMLDRKDDAATINAGLTPEPITLTRMQARDPALYRRAKAQAEKQGTTIQIVSED</sequence>
<accession>A0ABM6IJ53</accession>
<organism evidence="2 3">
    <name type="scientific">Thioclava nitratireducens</name>
    <dbReference type="NCBI Taxonomy" id="1915078"/>
    <lineage>
        <taxon>Bacteria</taxon>
        <taxon>Pseudomonadati</taxon>
        <taxon>Pseudomonadota</taxon>
        <taxon>Alphaproteobacteria</taxon>
        <taxon>Rhodobacterales</taxon>
        <taxon>Paracoccaceae</taxon>
        <taxon>Thioclava</taxon>
    </lineage>
</organism>
<gene>
    <name evidence="2" type="ORF">BMG03_13780</name>
</gene>
<keyword evidence="3" id="KW-1185">Reference proteome</keyword>